<keyword evidence="4" id="KW-0456">Lyase</keyword>
<evidence type="ECO:0000313" key="8">
    <source>
        <dbReference type="WBParaSite" id="ECPE_0001506101-mRNA-1"/>
    </source>
</evidence>
<dbReference type="InterPro" id="IPR036428">
    <property type="entry name" value="PCD_sf"/>
</dbReference>
<evidence type="ECO:0000256" key="4">
    <source>
        <dbReference type="ARBA" id="ARBA00023239"/>
    </source>
</evidence>
<proteinExistence type="inferred from homology"/>
<organism evidence="8">
    <name type="scientific">Echinostoma caproni</name>
    <dbReference type="NCBI Taxonomy" id="27848"/>
    <lineage>
        <taxon>Eukaryota</taxon>
        <taxon>Metazoa</taxon>
        <taxon>Spiralia</taxon>
        <taxon>Lophotrochozoa</taxon>
        <taxon>Platyhelminthes</taxon>
        <taxon>Trematoda</taxon>
        <taxon>Digenea</taxon>
        <taxon>Plagiorchiida</taxon>
        <taxon>Echinostomata</taxon>
        <taxon>Echinostomatoidea</taxon>
        <taxon>Echinostomatidae</taxon>
        <taxon>Echinostoma</taxon>
    </lineage>
</organism>
<dbReference type="Gene3D" id="3.30.1360.20">
    <property type="entry name" value="Transcriptional coactivator/pterin dehydratase"/>
    <property type="match status" value="1"/>
</dbReference>
<dbReference type="PANTHER" id="PTHR12599:SF0">
    <property type="entry name" value="PTERIN-4-ALPHA-CARBINOLAMINE DEHYDRATASE"/>
    <property type="match status" value="1"/>
</dbReference>
<dbReference type="WBParaSite" id="ECPE_0001506101-mRNA-1">
    <property type="protein sequence ID" value="ECPE_0001506101-mRNA-1"/>
    <property type="gene ID" value="ECPE_0001506101"/>
</dbReference>
<dbReference type="GO" id="GO:0008124">
    <property type="term" value="F:4-alpha-hydroxytetrahydrobiopterin dehydratase activity"/>
    <property type="evidence" value="ECO:0007669"/>
    <property type="project" value="UniProtKB-EC"/>
</dbReference>
<dbReference type="SUPFAM" id="SSF55248">
    <property type="entry name" value="PCD-like"/>
    <property type="match status" value="1"/>
</dbReference>
<evidence type="ECO:0000313" key="6">
    <source>
        <dbReference type="EMBL" id="VDP92293.1"/>
    </source>
</evidence>
<evidence type="ECO:0000256" key="1">
    <source>
        <dbReference type="ARBA" id="ARBA00001554"/>
    </source>
</evidence>
<comment type="catalytic activity">
    <reaction evidence="1">
        <text>(4aS,6R)-4a-hydroxy-L-erythro-5,6,7,8-tetrahydrobiopterin = (6R)-L-erythro-6,7-dihydrobiopterin + H2O</text>
        <dbReference type="Rhea" id="RHEA:11920"/>
        <dbReference type="ChEBI" id="CHEBI:15377"/>
        <dbReference type="ChEBI" id="CHEBI:15642"/>
        <dbReference type="ChEBI" id="CHEBI:43120"/>
        <dbReference type="EC" id="4.2.1.96"/>
    </reaction>
</comment>
<dbReference type="EMBL" id="UZAN01059258">
    <property type="protein sequence ID" value="VDP92293.1"/>
    <property type="molecule type" value="Genomic_DNA"/>
</dbReference>
<dbReference type="GO" id="GO:0006729">
    <property type="term" value="P:tetrahydrobiopterin biosynthetic process"/>
    <property type="evidence" value="ECO:0007669"/>
    <property type="project" value="InterPro"/>
</dbReference>
<reference evidence="6 7" key="2">
    <citation type="submission" date="2018-11" db="EMBL/GenBank/DDBJ databases">
        <authorList>
            <consortium name="Pathogen Informatics"/>
        </authorList>
    </citation>
    <scope>NUCLEOTIDE SEQUENCE [LARGE SCALE GENOMIC DNA]</scope>
    <source>
        <strain evidence="6 7">Egypt</strain>
    </source>
</reference>
<dbReference type="Proteomes" id="UP000272942">
    <property type="component" value="Unassembled WGS sequence"/>
</dbReference>
<reference evidence="8" key="1">
    <citation type="submission" date="2016-06" db="UniProtKB">
        <authorList>
            <consortium name="WormBaseParasite"/>
        </authorList>
    </citation>
    <scope>IDENTIFICATION</scope>
</reference>
<accession>A0A183B736</accession>
<dbReference type="InterPro" id="IPR001533">
    <property type="entry name" value="Pterin_deHydtase"/>
</dbReference>
<evidence type="ECO:0000256" key="5">
    <source>
        <dbReference type="ARBA" id="ARBA00030497"/>
    </source>
</evidence>
<gene>
    <name evidence="6" type="ORF">ECPE_LOCUS15021</name>
</gene>
<dbReference type="AlphaFoldDB" id="A0A183B736"/>
<evidence type="ECO:0000313" key="7">
    <source>
        <dbReference type="Proteomes" id="UP000272942"/>
    </source>
</evidence>
<dbReference type="PANTHER" id="PTHR12599">
    <property type="entry name" value="PTERIN-4-ALPHA-CARBINOLAMINE DEHYDRATASE"/>
    <property type="match status" value="1"/>
</dbReference>
<name>A0A183B736_9TREM</name>
<comment type="similarity">
    <text evidence="2">Belongs to the pterin-4-alpha-carbinolamine dehydratase family.</text>
</comment>
<evidence type="ECO:0000256" key="3">
    <source>
        <dbReference type="ARBA" id="ARBA00013252"/>
    </source>
</evidence>
<dbReference type="Pfam" id="PF01329">
    <property type="entry name" value="Pterin_4a"/>
    <property type="match status" value="1"/>
</dbReference>
<dbReference type="OrthoDB" id="277398at2759"/>
<keyword evidence="7" id="KW-1185">Reference proteome</keyword>
<sequence>MLAVTSIVSRFSRTCQFGVFRATYATRKRMSALSAEDREVLLAPFLRDHHWHKSGDAIKRTFIFKNFDLAFDFMTDVAEKAKEMNHHPEWFNVYNKVKANVLSPLYKALCDHIWSTVFKRGPLP</sequence>
<dbReference type="EC" id="4.2.1.96" evidence="3"/>
<protein>
    <recommendedName>
        <fullName evidence="3">4a-hydroxytetrahydrobiopterin dehydratase</fullName>
        <ecNumber evidence="3">4.2.1.96</ecNumber>
    </recommendedName>
    <alternativeName>
        <fullName evidence="5">4-alpha-hydroxy-tetrahydropterin dehydratase</fullName>
    </alternativeName>
</protein>
<evidence type="ECO:0000256" key="2">
    <source>
        <dbReference type="ARBA" id="ARBA00006472"/>
    </source>
</evidence>